<feature type="transmembrane region" description="Helical" evidence="7">
    <location>
        <begin position="134"/>
        <end position="153"/>
    </location>
</feature>
<dbReference type="EMBL" id="CP033433">
    <property type="protein sequence ID" value="AYQ74006.1"/>
    <property type="molecule type" value="Genomic_DNA"/>
</dbReference>
<proteinExistence type="inferred from homology"/>
<dbReference type="InterPro" id="IPR000620">
    <property type="entry name" value="EamA_dom"/>
</dbReference>
<dbReference type="Proteomes" id="UP000269097">
    <property type="component" value="Chromosome"/>
</dbReference>
<evidence type="ECO:0000256" key="3">
    <source>
        <dbReference type="ARBA" id="ARBA00022475"/>
    </source>
</evidence>
<sequence>MKVSRNMNKRNFAGVLLVLSGAASYGFVSPVFKSAEQDGWEGYALTFMQVLSGAILLWLLLLFKSRFRPTFRMSAKVWLQVIVVGACGLALTTLLYNRTLSRLDASLSIVLLFQYAWITILLESLRAKRWPKRHEWLAVLLIFAGTILSVGLLERGLGDVNPEGVMYGLLSAAAYSLFFFLSGFLPENLESFAKSAVMGTVSLVLILAVQGTGSFAGDGAVPLPVWGLLLGILGTALPTVCFNAGIPKIGSGLSALLGSFELPVAVLAAAVMLGEPLSVWQGAGVALILAGIMAAQGRRREPQGRRTGSEE</sequence>
<protein>
    <submittedName>
        <fullName evidence="9">DMT family transporter</fullName>
    </submittedName>
</protein>
<dbReference type="InterPro" id="IPR037185">
    <property type="entry name" value="EmrE-like"/>
</dbReference>
<name>A0A3G3K0I4_9BACL</name>
<evidence type="ECO:0000256" key="6">
    <source>
        <dbReference type="ARBA" id="ARBA00023136"/>
    </source>
</evidence>
<feature type="transmembrane region" description="Helical" evidence="7">
    <location>
        <begin position="223"/>
        <end position="246"/>
    </location>
</feature>
<feature type="transmembrane region" description="Helical" evidence="7">
    <location>
        <begin position="42"/>
        <end position="63"/>
    </location>
</feature>
<reference evidence="9 10" key="1">
    <citation type="submission" date="2018-10" db="EMBL/GenBank/DDBJ databases">
        <title>Genome Sequence of Cohnella sp.</title>
        <authorList>
            <person name="Srinivasan S."/>
            <person name="Kim M.K."/>
        </authorList>
    </citation>
    <scope>NUCLEOTIDE SEQUENCE [LARGE SCALE GENOMIC DNA]</scope>
    <source>
        <strain evidence="9 10">18JY8-7</strain>
    </source>
</reference>
<evidence type="ECO:0000256" key="4">
    <source>
        <dbReference type="ARBA" id="ARBA00022692"/>
    </source>
</evidence>
<dbReference type="PANTHER" id="PTHR42920:SF11">
    <property type="entry name" value="INNER MEMBRANE PROTEIN YTFF"/>
    <property type="match status" value="1"/>
</dbReference>
<dbReference type="KEGG" id="coh:EAV92_16330"/>
<keyword evidence="3" id="KW-1003">Cell membrane</keyword>
<dbReference type="Pfam" id="PF00892">
    <property type="entry name" value="EamA"/>
    <property type="match status" value="2"/>
</dbReference>
<organism evidence="9 10">
    <name type="scientific">Cohnella candidum</name>
    <dbReference type="NCBI Taxonomy" id="2674991"/>
    <lineage>
        <taxon>Bacteria</taxon>
        <taxon>Bacillati</taxon>
        <taxon>Bacillota</taxon>
        <taxon>Bacilli</taxon>
        <taxon>Bacillales</taxon>
        <taxon>Paenibacillaceae</taxon>
        <taxon>Cohnella</taxon>
    </lineage>
</organism>
<feature type="domain" description="EamA" evidence="8">
    <location>
        <begin position="164"/>
        <end position="293"/>
    </location>
</feature>
<evidence type="ECO:0000256" key="7">
    <source>
        <dbReference type="SAM" id="Phobius"/>
    </source>
</evidence>
<feature type="transmembrane region" description="Helical" evidence="7">
    <location>
        <begin position="253"/>
        <end position="273"/>
    </location>
</feature>
<evidence type="ECO:0000259" key="8">
    <source>
        <dbReference type="Pfam" id="PF00892"/>
    </source>
</evidence>
<evidence type="ECO:0000256" key="2">
    <source>
        <dbReference type="ARBA" id="ARBA00007362"/>
    </source>
</evidence>
<dbReference type="PANTHER" id="PTHR42920">
    <property type="entry name" value="OS03G0707200 PROTEIN-RELATED"/>
    <property type="match status" value="1"/>
</dbReference>
<feature type="transmembrane region" description="Helical" evidence="7">
    <location>
        <begin position="165"/>
        <end position="185"/>
    </location>
</feature>
<dbReference type="GO" id="GO:0005886">
    <property type="term" value="C:plasma membrane"/>
    <property type="evidence" value="ECO:0007669"/>
    <property type="project" value="UniProtKB-SubCell"/>
</dbReference>
<comment type="similarity">
    <text evidence="2">Belongs to the EamA transporter family.</text>
</comment>
<comment type="subcellular location">
    <subcellularLocation>
        <location evidence="1">Cell membrane</location>
        <topology evidence="1">Multi-pass membrane protein</topology>
    </subcellularLocation>
</comment>
<feature type="transmembrane region" description="Helical" evidence="7">
    <location>
        <begin position="279"/>
        <end position="297"/>
    </location>
</feature>
<evidence type="ECO:0000313" key="10">
    <source>
        <dbReference type="Proteomes" id="UP000269097"/>
    </source>
</evidence>
<dbReference type="InterPro" id="IPR051258">
    <property type="entry name" value="Diverse_Substrate_Transporter"/>
</dbReference>
<keyword evidence="6 7" id="KW-0472">Membrane</keyword>
<keyword evidence="10" id="KW-1185">Reference proteome</keyword>
<feature type="transmembrane region" description="Helical" evidence="7">
    <location>
        <begin position="197"/>
        <end position="217"/>
    </location>
</feature>
<gene>
    <name evidence="9" type="ORF">EAV92_16330</name>
</gene>
<feature type="transmembrane region" description="Helical" evidence="7">
    <location>
        <begin position="103"/>
        <end position="122"/>
    </location>
</feature>
<dbReference type="AlphaFoldDB" id="A0A3G3K0I4"/>
<feature type="domain" description="EamA" evidence="8">
    <location>
        <begin position="13"/>
        <end position="150"/>
    </location>
</feature>
<keyword evidence="5 7" id="KW-1133">Transmembrane helix</keyword>
<feature type="transmembrane region" description="Helical" evidence="7">
    <location>
        <begin position="75"/>
        <end position="97"/>
    </location>
</feature>
<evidence type="ECO:0000256" key="1">
    <source>
        <dbReference type="ARBA" id="ARBA00004651"/>
    </source>
</evidence>
<keyword evidence="4 7" id="KW-0812">Transmembrane</keyword>
<evidence type="ECO:0000313" key="9">
    <source>
        <dbReference type="EMBL" id="AYQ74006.1"/>
    </source>
</evidence>
<accession>A0A3G3K0I4</accession>
<dbReference type="SUPFAM" id="SSF103481">
    <property type="entry name" value="Multidrug resistance efflux transporter EmrE"/>
    <property type="match status" value="2"/>
</dbReference>
<evidence type="ECO:0000256" key="5">
    <source>
        <dbReference type="ARBA" id="ARBA00022989"/>
    </source>
</evidence>